<dbReference type="EMBL" id="CP136594">
    <property type="protein sequence ID" value="WOE75301.1"/>
    <property type="molecule type" value="Genomic_DNA"/>
</dbReference>
<name>A0AA97F7E7_9SPHN</name>
<evidence type="ECO:0000313" key="1">
    <source>
        <dbReference type="EMBL" id="WOE75301.1"/>
    </source>
</evidence>
<accession>A0AA97F7E7</accession>
<organism evidence="1 2">
    <name type="scientific">Alterisphingorhabdus coralli</name>
    <dbReference type="NCBI Taxonomy" id="3071408"/>
    <lineage>
        <taxon>Bacteria</taxon>
        <taxon>Pseudomonadati</taxon>
        <taxon>Pseudomonadota</taxon>
        <taxon>Alphaproteobacteria</taxon>
        <taxon>Sphingomonadales</taxon>
        <taxon>Sphingomonadaceae</taxon>
        <taxon>Alterisphingorhabdus (ex Yan et al. 2024)</taxon>
    </lineage>
</organism>
<sequence>MAQSATAPAPPRFSPPLEQMLAYKHIIERPAGDQMMRSVVTRCAVFRRFGRGYRLDARVADVRDSGPDKLLELLAIGGAIKREESLILDLGPTGAIIAVQDMNASWQRLADAAKILRASLDQRATSPIARVAATQLLDTIITMPENQRQAYFASAVRPILGFADAAMVDGKWTYPATGETARLIAGEGDKARFALSSVPPSTPESSISSQSEGTLIIGPDGLLHSVQRTIRVDVLGTERVNYDSWERVEDPAEVQRLCALD</sequence>
<dbReference type="AlphaFoldDB" id="A0AA97F7E7"/>
<dbReference type="RefSeq" id="WP_317082089.1">
    <property type="nucleotide sequence ID" value="NZ_CP136594.1"/>
</dbReference>
<dbReference type="KEGG" id="acoa:RB602_00870"/>
<keyword evidence="2" id="KW-1185">Reference proteome</keyword>
<evidence type="ECO:0000313" key="2">
    <source>
        <dbReference type="Proteomes" id="UP001302429"/>
    </source>
</evidence>
<dbReference type="Proteomes" id="UP001302429">
    <property type="component" value="Chromosome"/>
</dbReference>
<reference evidence="1 2" key="1">
    <citation type="submission" date="2023-10" db="EMBL/GenBank/DDBJ databases">
        <title>Complete genome sequence of a Sphingomonadaceae bacterium.</title>
        <authorList>
            <person name="Yan C."/>
        </authorList>
    </citation>
    <scope>NUCLEOTIDE SEQUENCE [LARGE SCALE GENOMIC DNA]</scope>
    <source>
        <strain evidence="1 2">SCSIO 66989</strain>
    </source>
</reference>
<proteinExistence type="predicted"/>
<protein>
    <submittedName>
        <fullName evidence="1">Uncharacterized protein</fullName>
    </submittedName>
</protein>
<gene>
    <name evidence="1" type="ORF">RB602_00870</name>
</gene>